<protein>
    <recommendedName>
        <fullName evidence="3">Lectin-like protein BA14k</fullName>
    </recommendedName>
</protein>
<sequence>MKKSFARMGVIALAAMLGVTGAIPAQAQSFGYGERDRVIGIYCDRYDDRDCRNRDRWDDDDYRVFYRSRRSNLDGIAAGIFGLTFGAILGSALSQPRVNDRVIYLDDAPAYGYDNSYEAHVAACYSRYRSYDEETDTFLGYDGYRHRCRL</sequence>
<keyword evidence="4" id="KW-1003">Cell membrane</keyword>
<organism evidence="9 10">
    <name type="scientific">Devosia nitrariae</name>
    <dbReference type="NCBI Taxonomy" id="2071872"/>
    <lineage>
        <taxon>Bacteria</taxon>
        <taxon>Pseudomonadati</taxon>
        <taxon>Pseudomonadota</taxon>
        <taxon>Alphaproteobacteria</taxon>
        <taxon>Hyphomicrobiales</taxon>
        <taxon>Devosiaceae</taxon>
        <taxon>Devosia</taxon>
    </lineage>
</organism>
<comment type="subcellular location">
    <subcellularLocation>
        <location evidence="1">Membrane</location>
        <topology evidence="1">Single-pass membrane protein</topology>
    </subcellularLocation>
</comment>
<feature type="transmembrane region" description="Helical" evidence="7">
    <location>
        <begin position="75"/>
        <end position="93"/>
    </location>
</feature>
<dbReference type="EMBL" id="BSNS01000020">
    <property type="protein sequence ID" value="GLQ56285.1"/>
    <property type="molecule type" value="Genomic_DNA"/>
</dbReference>
<evidence type="ECO:0000313" key="10">
    <source>
        <dbReference type="Proteomes" id="UP001156691"/>
    </source>
</evidence>
<dbReference type="InterPro" id="IPR012413">
    <property type="entry name" value="BA14K"/>
</dbReference>
<evidence type="ECO:0000256" key="3">
    <source>
        <dbReference type="ARBA" id="ARBA00020552"/>
    </source>
</evidence>
<comment type="similarity">
    <text evidence="2">Belongs to the BA14k family.</text>
</comment>
<name>A0ABQ5W859_9HYPH</name>
<keyword evidence="7" id="KW-1133">Transmembrane helix</keyword>
<keyword evidence="8" id="KW-0732">Signal</keyword>
<reference evidence="10" key="1">
    <citation type="journal article" date="2019" name="Int. J. Syst. Evol. Microbiol.">
        <title>The Global Catalogue of Microorganisms (GCM) 10K type strain sequencing project: providing services to taxonomists for standard genome sequencing and annotation.</title>
        <authorList>
            <consortium name="The Broad Institute Genomics Platform"/>
            <consortium name="The Broad Institute Genome Sequencing Center for Infectious Disease"/>
            <person name="Wu L."/>
            <person name="Ma J."/>
        </authorList>
    </citation>
    <scope>NUCLEOTIDE SEQUENCE [LARGE SCALE GENOMIC DNA]</scope>
    <source>
        <strain evidence="10">NBRC 112416</strain>
    </source>
</reference>
<evidence type="ECO:0000256" key="6">
    <source>
        <dbReference type="ARBA" id="ARBA00025321"/>
    </source>
</evidence>
<dbReference type="Pfam" id="PF07886">
    <property type="entry name" value="BA14K"/>
    <property type="match status" value="1"/>
</dbReference>
<evidence type="ECO:0000256" key="4">
    <source>
        <dbReference type="ARBA" id="ARBA00022475"/>
    </source>
</evidence>
<comment type="caution">
    <text evidence="9">The sequence shown here is derived from an EMBL/GenBank/DDBJ whole genome shotgun (WGS) entry which is preliminary data.</text>
</comment>
<feature type="signal peptide" evidence="8">
    <location>
        <begin position="1"/>
        <end position="27"/>
    </location>
</feature>
<dbReference type="RefSeq" id="WP_284341704.1">
    <property type="nucleotide sequence ID" value="NZ_BSNS01000020.1"/>
</dbReference>
<evidence type="ECO:0000313" key="9">
    <source>
        <dbReference type="EMBL" id="GLQ56285.1"/>
    </source>
</evidence>
<evidence type="ECO:0000256" key="1">
    <source>
        <dbReference type="ARBA" id="ARBA00004167"/>
    </source>
</evidence>
<gene>
    <name evidence="9" type="ORF">GCM10010862_35440</name>
</gene>
<keyword evidence="5" id="KW-0430">Lectin</keyword>
<keyword evidence="7" id="KW-0812">Transmembrane</keyword>
<dbReference type="Proteomes" id="UP001156691">
    <property type="component" value="Unassembled WGS sequence"/>
</dbReference>
<feature type="chain" id="PRO_5045122792" description="Lectin-like protein BA14k" evidence="8">
    <location>
        <begin position="28"/>
        <end position="150"/>
    </location>
</feature>
<comment type="function">
    <text evidence="6">Has immunoglobulin-binding and hemagglutination properties, and can bind to mannose. Essential for virulence. May be involved in LPS biosynthesis or polysaccharide transport.</text>
</comment>
<evidence type="ECO:0000256" key="2">
    <source>
        <dbReference type="ARBA" id="ARBA00010270"/>
    </source>
</evidence>
<accession>A0ABQ5W859</accession>
<evidence type="ECO:0000256" key="7">
    <source>
        <dbReference type="SAM" id="Phobius"/>
    </source>
</evidence>
<evidence type="ECO:0000256" key="5">
    <source>
        <dbReference type="ARBA" id="ARBA00022734"/>
    </source>
</evidence>
<evidence type="ECO:0000256" key="8">
    <source>
        <dbReference type="SAM" id="SignalP"/>
    </source>
</evidence>
<keyword evidence="7" id="KW-0472">Membrane</keyword>
<proteinExistence type="inferred from homology"/>
<keyword evidence="10" id="KW-1185">Reference proteome</keyword>